<sequence>MSRTARDARRSALAQNFIVDERALRTLLDAVPLDAARDVVVDLGAGRGAVTAQLAPRAARVLAVERDPAWAHELRTRAAREWRNVEVVEGDARAVAFPSAPFKVVANLPFNAGTGLVRRLLADGHGLAGAAVVLQLEAARRLAGGGRFGATWAPWFELAVGARIPARAFRPVPRVDAAVLTVRARQPALLSPAAFAAHAQLVDKVFAASGQTVAARLQRAVGRRRAARMLDAAALEPRATLGDVAPEVWARLTRVA</sequence>
<dbReference type="OrthoDB" id="3616874at2"/>
<organism evidence="7 8">
    <name type="scientific">Conexibacter woesei (strain DSM 14684 / CCUG 47730 / CIP 108061 / JCM 11494 / NBRC 100937 / ID131577)</name>
    <dbReference type="NCBI Taxonomy" id="469383"/>
    <lineage>
        <taxon>Bacteria</taxon>
        <taxon>Bacillati</taxon>
        <taxon>Actinomycetota</taxon>
        <taxon>Thermoleophilia</taxon>
        <taxon>Solirubrobacterales</taxon>
        <taxon>Conexibacteraceae</taxon>
        <taxon>Conexibacter</taxon>
    </lineage>
</organism>
<gene>
    <name evidence="7" type="ordered locus">Cwoe_0389</name>
</gene>
<dbReference type="GO" id="GO:0005829">
    <property type="term" value="C:cytosol"/>
    <property type="evidence" value="ECO:0007669"/>
    <property type="project" value="TreeGrafter"/>
</dbReference>
<evidence type="ECO:0000256" key="2">
    <source>
        <dbReference type="ARBA" id="ARBA00022679"/>
    </source>
</evidence>
<dbReference type="PANTHER" id="PTHR11727:SF7">
    <property type="entry name" value="DIMETHYLADENOSINE TRANSFERASE-RELATED"/>
    <property type="match status" value="1"/>
</dbReference>
<keyword evidence="3 5" id="KW-0949">S-adenosyl-L-methionine</keyword>
<dbReference type="InterPro" id="IPR020598">
    <property type="entry name" value="rRNA_Ade_methylase_Trfase_N"/>
</dbReference>
<dbReference type="RefSeq" id="WP_012931878.1">
    <property type="nucleotide sequence ID" value="NC_013739.1"/>
</dbReference>
<evidence type="ECO:0000256" key="3">
    <source>
        <dbReference type="ARBA" id="ARBA00022691"/>
    </source>
</evidence>
<dbReference type="Gene3D" id="3.40.50.150">
    <property type="entry name" value="Vaccinia Virus protein VP39"/>
    <property type="match status" value="1"/>
</dbReference>
<dbReference type="EMBL" id="CP001854">
    <property type="protein sequence ID" value="ADB48825.1"/>
    <property type="molecule type" value="Genomic_DNA"/>
</dbReference>
<evidence type="ECO:0000313" key="8">
    <source>
        <dbReference type="Proteomes" id="UP000008229"/>
    </source>
</evidence>
<feature type="binding site" evidence="5">
    <location>
        <position position="16"/>
    </location>
    <ligand>
        <name>S-adenosyl-L-methionine</name>
        <dbReference type="ChEBI" id="CHEBI:59789"/>
    </ligand>
</feature>
<proteinExistence type="inferred from homology"/>
<feature type="binding site" evidence="5">
    <location>
        <position position="18"/>
    </location>
    <ligand>
        <name>S-adenosyl-L-methionine</name>
        <dbReference type="ChEBI" id="CHEBI:59789"/>
    </ligand>
</feature>
<feature type="binding site" evidence="5">
    <location>
        <position position="44"/>
    </location>
    <ligand>
        <name>S-adenosyl-L-methionine</name>
        <dbReference type="ChEBI" id="CHEBI:59789"/>
    </ligand>
</feature>
<accession>D3F754</accession>
<evidence type="ECO:0000256" key="5">
    <source>
        <dbReference type="PROSITE-ProRule" id="PRU01026"/>
    </source>
</evidence>
<feature type="domain" description="Ribosomal RNA adenine methylase transferase N-terminal" evidence="6">
    <location>
        <begin position="23"/>
        <end position="186"/>
    </location>
</feature>
<keyword evidence="4 5" id="KW-0694">RNA-binding</keyword>
<comment type="similarity">
    <text evidence="5">Belongs to the class I-like SAM-binding methyltransferase superfamily. rRNA adenine N(6)-methyltransferase family.</text>
</comment>
<feature type="binding site" evidence="5">
    <location>
        <position position="65"/>
    </location>
    <ligand>
        <name>S-adenosyl-L-methionine</name>
        <dbReference type="ChEBI" id="CHEBI:59789"/>
    </ligand>
</feature>
<dbReference type="KEGG" id="cwo:Cwoe_0389"/>
<dbReference type="GO" id="GO:0003723">
    <property type="term" value="F:RNA binding"/>
    <property type="evidence" value="ECO:0007669"/>
    <property type="project" value="UniProtKB-UniRule"/>
</dbReference>
<dbReference type="SMART" id="SM00650">
    <property type="entry name" value="rADc"/>
    <property type="match status" value="1"/>
</dbReference>
<feature type="binding site" evidence="5">
    <location>
        <position position="107"/>
    </location>
    <ligand>
        <name>S-adenosyl-L-methionine</name>
        <dbReference type="ChEBI" id="CHEBI:59789"/>
    </ligand>
</feature>
<dbReference type="CDD" id="cd02440">
    <property type="entry name" value="AdoMet_MTases"/>
    <property type="match status" value="1"/>
</dbReference>
<dbReference type="Pfam" id="PF00398">
    <property type="entry name" value="RrnaAD"/>
    <property type="match status" value="1"/>
</dbReference>
<dbReference type="PANTHER" id="PTHR11727">
    <property type="entry name" value="DIMETHYLADENOSINE TRANSFERASE"/>
    <property type="match status" value="1"/>
</dbReference>
<keyword evidence="1 5" id="KW-0489">Methyltransferase</keyword>
<dbReference type="InterPro" id="IPR029063">
    <property type="entry name" value="SAM-dependent_MTases_sf"/>
</dbReference>
<protein>
    <submittedName>
        <fullName evidence="7">rRNA (Adenine-N(6)-)-methyltransferase</fullName>
    </submittedName>
</protein>
<reference evidence="8" key="2">
    <citation type="submission" date="2010-01" db="EMBL/GenBank/DDBJ databases">
        <title>The complete genome of Conexibacter woesei DSM 14684.</title>
        <authorList>
            <consortium name="US DOE Joint Genome Institute (JGI-PGF)"/>
            <person name="Lucas S."/>
            <person name="Copeland A."/>
            <person name="Lapidus A."/>
            <person name="Glavina del Rio T."/>
            <person name="Dalin E."/>
            <person name="Tice H."/>
            <person name="Bruce D."/>
            <person name="Goodwin L."/>
            <person name="Pitluck S."/>
            <person name="Kyrpides N."/>
            <person name="Mavromatis K."/>
            <person name="Ivanova N."/>
            <person name="Mikhailova N."/>
            <person name="Chertkov O."/>
            <person name="Brettin T."/>
            <person name="Detter J.C."/>
            <person name="Han C."/>
            <person name="Larimer F."/>
            <person name="Land M."/>
            <person name="Hauser L."/>
            <person name="Markowitz V."/>
            <person name="Cheng J.-F."/>
            <person name="Hugenholtz P."/>
            <person name="Woyke T."/>
            <person name="Wu D."/>
            <person name="Pukall R."/>
            <person name="Steenblock K."/>
            <person name="Schneider S."/>
            <person name="Klenk H.-P."/>
            <person name="Eisen J.A."/>
        </authorList>
    </citation>
    <scope>NUCLEOTIDE SEQUENCE [LARGE SCALE GENOMIC DNA]</scope>
    <source>
        <strain evidence="8">DSM 14684 / CIP 108061 / JCM 11494 / NBRC 100937 / ID131577</strain>
    </source>
</reference>
<evidence type="ECO:0000256" key="4">
    <source>
        <dbReference type="ARBA" id="ARBA00022884"/>
    </source>
</evidence>
<keyword evidence="2 5" id="KW-0808">Transferase</keyword>
<dbReference type="Proteomes" id="UP000008229">
    <property type="component" value="Chromosome"/>
</dbReference>
<dbReference type="HOGENOM" id="CLU_041220_3_1_11"/>
<dbReference type="GO" id="GO:0000179">
    <property type="term" value="F:rRNA (adenine-N6,N6-)-dimethyltransferase activity"/>
    <property type="evidence" value="ECO:0007669"/>
    <property type="project" value="UniProtKB-UniRule"/>
</dbReference>
<name>D3F754_CONWI</name>
<dbReference type="InterPro" id="IPR001737">
    <property type="entry name" value="KsgA/Erm"/>
</dbReference>
<dbReference type="STRING" id="469383.Cwoe_0389"/>
<evidence type="ECO:0000256" key="1">
    <source>
        <dbReference type="ARBA" id="ARBA00022603"/>
    </source>
</evidence>
<dbReference type="PROSITE" id="PS51689">
    <property type="entry name" value="SAM_RNA_A_N6_MT"/>
    <property type="match status" value="1"/>
</dbReference>
<dbReference type="AlphaFoldDB" id="D3F754"/>
<reference evidence="7 8" key="1">
    <citation type="journal article" date="2010" name="Stand. Genomic Sci.">
        <title>Complete genome sequence of Conexibacter woesei type strain (ID131577).</title>
        <authorList>
            <person name="Pukall R."/>
            <person name="Lapidus A."/>
            <person name="Glavina Del Rio T."/>
            <person name="Copeland A."/>
            <person name="Tice H."/>
            <person name="Cheng J.-F."/>
            <person name="Lucas S."/>
            <person name="Chen F."/>
            <person name="Nolan M."/>
            <person name="Bruce D."/>
            <person name="Goodwin L."/>
            <person name="Pitluck S."/>
            <person name="Mavromatis K."/>
            <person name="Ivanova N."/>
            <person name="Ovchinnikova G."/>
            <person name="Pati A."/>
            <person name="Chen A."/>
            <person name="Palaniappan K."/>
            <person name="Land M."/>
            <person name="Hauser L."/>
            <person name="Chang Y.-J."/>
            <person name="Jeffries C.D."/>
            <person name="Chain P."/>
            <person name="Meincke L."/>
            <person name="Sims D."/>
            <person name="Brettin T."/>
            <person name="Detter J.C."/>
            <person name="Rohde M."/>
            <person name="Goeker M."/>
            <person name="Bristow J."/>
            <person name="Eisen J.A."/>
            <person name="Markowitz V."/>
            <person name="Kyrpides N.C."/>
            <person name="Klenk H.-P."/>
            <person name="Hugenholtz P."/>
        </authorList>
    </citation>
    <scope>NUCLEOTIDE SEQUENCE [LARGE SCALE GENOMIC DNA]</scope>
    <source>
        <strain evidence="8">DSM 14684 / CIP 108061 / JCM 11494 / NBRC 100937 / ID131577</strain>
    </source>
</reference>
<dbReference type="PROSITE" id="PS01131">
    <property type="entry name" value="RRNA_A_DIMETH"/>
    <property type="match status" value="1"/>
</dbReference>
<dbReference type="InterPro" id="IPR020596">
    <property type="entry name" value="rRNA_Ade_Mease_Trfase_CS"/>
</dbReference>
<feature type="binding site" evidence="5">
    <location>
        <position position="91"/>
    </location>
    <ligand>
        <name>S-adenosyl-L-methionine</name>
        <dbReference type="ChEBI" id="CHEBI:59789"/>
    </ligand>
</feature>
<keyword evidence="8" id="KW-1185">Reference proteome</keyword>
<evidence type="ECO:0000313" key="7">
    <source>
        <dbReference type="EMBL" id="ADB48825.1"/>
    </source>
</evidence>
<dbReference type="eggNOG" id="COG0030">
    <property type="taxonomic scope" value="Bacteria"/>
</dbReference>
<dbReference type="SUPFAM" id="SSF53335">
    <property type="entry name" value="S-adenosyl-L-methionine-dependent methyltransferases"/>
    <property type="match status" value="1"/>
</dbReference>
<evidence type="ECO:0000259" key="6">
    <source>
        <dbReference type="SMART" id="SM00650"/>
    </source>
</evidence>